<organism evidence="4 5">
    <name type="scientific">Ectocarpus siliculosus</name>
    <name type="common">Brown alga</name>
    <name type="synonym">Conferva siliculosa</name>
    <dbReference type="NCBI Taxonomy" id="2880"/>
    <lineage>
        <taxon>Eukaryota</taxon>
        <taxon>Sar</taxon>
        <taxon>Stramenopiles</taxon>
        <taxon>Ochrophyta</taxon>
        <taxon>PX clade</taxon>
        <taxon>Phaeophyceae</taxon>
        <taxon>Ectocarpales</taxon>
        <taxon>Ectocarpaceae</taxon>
        <taxon>Ectocarpus</taxon>
    </lineage>
</organism>
<dbReference type="GO" id="GO:0002181">
    <property type="term" value="P:cytoplasmic translation"/>
    <property type="evidence" value="ECO:0007669"/>
    <property type="project" value="TreeGrafter"/>
</dbReference>
<dbReference type="GO" id="GO:0003735">
    <property type="term" value="F:structural constituent of ribosome"/>
    <property type="evidence" value="ECO:0007669"/>
    <property type="project" value="InterPro"/>
</dbReference>
<evidence type="ECO:0008006" key="6">
    <source>
        <dbReference type="Google" id="ProtNLM"/>
    </source>
</evidence>
<accession>D8LF70</accession>
<dbReference type="OrthoDB" id="9739313at2759"/>
<comment type="similarity">
    <text evidence="1">Belongs to the eukaryotic ribosomal protein eL31 family.</text>
</comment>
<name>D8LF70_ECTSI</name>
<protein>
    <recommendedName>
        <fullName evidence="6">60S ribosomal protein L31</fullName>
    </recommendedName>
</protein>
<sequence>MVKDKKASEFATRDYTIHLSKRLYGVTFKKRAPRAVREVKKFAQQMMKTSDVRVDAKLNKFLFSKGVRNVPTRVRVRLSRKRNEDEEATEKLYTLVQHVEVANIKGLQTENYDQA</sequence>
<dbReference type="PANTHER" id="PTHR10956:SF0">
    <property type="entry name" value="60S RIBOSOMAL PROTEIN L31"/>
    <property type="match status" value="1"/>
</dbReference>
<dbReference type="Gene3D" id="3.10.440.10">
    <property type="match status" value="1"/>
</dbReference>
<reference evidence="4 5" key="1">
    <citation type="journal article" date="2010" name="Nature">
        <title>The Ectocarpus genome and the independent evolution of multicellularity in brown algae.</title>
        <authorList>
            <person name="Cock J.M."/>
            <person name="Sterck L."/>
            <person name="Rouze P."/>
            <person name="Scornet D."/>
            <person name="Allen A.E."/>
            <person name="Amoutzias G."/>
            <person name="Anthouard V."/>
            <person name="Artiguenave F."/>
            <person name="Aury J.M."/>
            <person name="Badger J.H."/>
            <person name="Beszteri B."/>
            <person name="Billiau K."/>
            <person name="Bonnet E."/>
            <person name="Bothwell J.H."/>
            <person name="Bowler C."/>
            <person name="Boyen C."/>
            <person name="Brownlee C."/>
            <person name="Carrano C.J."/>
            <person name="Charrier B."/>
            <person name="Cho G.Y."/>
            <person name="Coelho S.M."/>
            <person name="Collen J."/>
            <person name="Corre E."/>
            <person name="Da Silva C."/>
            <person name="Delage L."/>
            <person name="Delaroque N."/>
            <person name="Dittami S.M."/>
            <person name="Doulbeau S."/>
            <person name="Elias M."/>
            <person name="Farnham G."/>
            <person name="Gachon C.M."/>
            <person name="Gschloessl B."/>
            <person name="Heesch S."/>
            <person name="Jabbari K."/>
            <person name="Jubin C."/>
            <person name="Kawai H."/>
            <person name="Kimura K."/>
            <person name="Kloareg B."/>
            <person name="Kupper F.C."/>
            <person name="Lang D."/>
            <person name="Le Bail A."/>
            <person name="Leblanc C."/>
            <person name="Lerouge P."/>
            <person name="Lohr M."/>
            <person name="Lopez P.J."/>
            <person name="Martens C."/>
            <person name="Maumus F."/>
            <person name="Michel G."/>
            <person name="Miranda-Saavedra D."/>
            <person name="Morales J."/>
            <person name="Moreau H."/>
            <person name="Motomura T."/>
            <person name="Nagasato C."/>
            <person name="Napoli C.A."/>
            <person name="Nelson D.R."/>
            <person name="Nyvall-Collen P."/>
            <person name="Peters A.F."/>
            <person name="Pommier C."/>
            <person name="Potin P."/>
            <person name="Poulain J."/>
            <person name="Quesneville H."/>
            <person name="Read B."/>
            <person name="Rensing S.A."/>
            <person name="Ritter A."/>
            <person name="Rousvoal S."/>
            <person name="Samanta M."/>
            <person name="Samson G."/>
            <person name="Schroeder D.C."/>
            <person name="Segurens B."/>
            <person name="Strittmatter M."/>
            <person name="Tonon T."/>
            <person name="Tregear J.W."/>
            <person name="Valentin K."/>
            <person name="von Dassow P."/>
            <person name="Yamagishi T."/>
            <person name="Van de Peer Y."/>
            <person name="Wincker P."/>
        </authorList>
    </citation>
    <scope>NUCLEOTIDE SEQUENCE [LARGE SCALE GENOMIC DNA]</scope>
    <source>
        <strain evidence="5">Ec32 / CCAP1310/4</strain>
    </source>
</reference>
<gene>
    <name evidence="4" type="ORF">Esi_0141_0063</name>
</gene>
<dbReference type="OMA" id="EVWKQGI"/>
<dbReference type="EMBL" id="FN648007">
    <property type="protein sequence ID" value="CBN78668.1"/>
    <property type="molecule type" value="Genomic_DNA"/>
</dbReference>
<keyword evidence="3" id="KW-0687">Ribonucleoprotein</keyword>
<keyword evidence="5" id="KW-1185">Reference proteome</keyword>
<dbReference type="PANTHER" id="PTHR10956">
    <property type="entry name" value="60S RIBOSOMAL PROTEIN L31"/>
    <property type="match status" value="1"/>
</dbReference>
<dbReference type="GO" id="GO:0022625">
    <property type="term" value="C:cytosolic large ribosomal subunit"/>
    <property type="evidence" value="ECO:0007669"/>
    <property type="project" value="TreeGrafter"/>
</dbReference>
<evidence type="ECO:0000256" key="1">
    <source>
        <dbReference type="ARBA" id="ARBA00010808"/>
    </source>
</evidence>
<dbReference type="InParanoid" id="D8LF70"/>
<dbReference type="Proteomes" id="UP000002630">
    <property type="component" value="Linkage Group LG16"/>
</dbReference>
<evidence type="ECO:0000256" key="2">
    <source>
        <dbReference type="ARBA" id="ARBA00022980"/>
    </source>
</evidence>
<evidence type="ECO:0000256" key="3">
    <source>
        <dbReference type="ARBA" id="ARBA00023274"/>
    </source>
</evidence>
<keyword evidence="2" id="KW-0689">Ribosomal protein</keyword>
<dbReference type="InterPro" id="IPR000054">
    <property type="entry name" value="Ribosomal_eL31"/>
</dbReference>
<dbReference type="CDD" id="cd00463">
    <property type="entry name" value="Ribosomal_L31e"/>
    <property type="match status" value="1"/>
</dbReference>
<dbReference type="FunFam" id="3.10.440.10:FF:000001">
    <property type="entry name" value="60S ribosomal protein L31"/>
    <property type="match status" value="1"/>
</dbReference>
<evidence type="ECO:0000313" key="5">
    <source>
        <dbReference type="Proteomes" id="UP000002630"/>
    </source>
</evidence>
<dbReference type="AlphaFoldDB" id="D8LF70"/>
<dbReference type="Pfam" id="PF01198">
    <property type="entry name" value="Ribosomal_L31e"/>
    <property type="match status" value="1"/>
</dbReference>
<evidence type="ECO:0000313" key="4">
    <source>
        <dbReference type="EMBL" id="CBN78668.1"/>
    </source>
</evidence>
<dbReference type="InterPro" id="IPR023621">
    <property type="entry name" value="Ribosomal_eL31_dom_sf"/>
</dbReference>
<dbReference type="EMBL" id="FN649741">
    <property type="protein sequence ID" value="CBN78668.1"/>
    <property type="molecule type" value="Genomic_DNA"/>
</dbReference>
<dbReference type="eggNOG" id="KOG0893">
    <property type="taxonomic scope" value="Eukaryota"/>
</dbReference>
<dbReference type="SMART" id="SM01380">
    <property type="entry name" value="Ribosomal_L31e"/>
    <property type="match status" value="1"/>
</dbReference>
<dbReference type="FunCoup" id="D8LF70">
    <property type="interactions" value="359"/>
</dbReference>
<proteinExistence type="inferred from homology"/>
<dbReference type="STRING" id="2880.D8LF70"/>
<dbReference type="SUPFAM" id="SSF54575">
    <property type="entry name" value="Ribosomal protein L31e"/>
    <property type="match status" value="1"/>
</dbReference>